<organism evidence="6 7">
    <name type="scientific">Rhizobium viscosum</name>
    <name type="common">Arthrobacter viscosus</name>
    <dbReference type="NCBI Taxonomy" id="1673"/>
    <lineage>
        <taxon>Bacteria</taxon>
        <taxon>Pseudomonadati</taxon>
        <taxon>Pseudomonadota</taxon>
        <taxon>Alphaproteobacteria</taxon>
        <taxon>Hyphomicrobiales</taxon>
        <taxon>Rhizobiaceae</taxon>
        <taxon>Rhizobium/Agrobacterium group</taxon>
        <taxon>Rhizobium</taxon>
    </lineage>
</organism>
<comment type="caution">
    <text evidence="6">The sequence shown here is derived from an EMBL/GenBank/DDBJ whole genome shotgun (WGS) entry which is preliminary data.</text>
</comment>
<evidence type="ECO:0000256" key="5">
    <source>
        <dbReference type="HAMAP-Rule" id="MF_01514"/>
    </source>
</evidence>
<protein>
    <recommendedName>
        <fullName evidence="5">UPF0314 protein H4W29_002101</fullName>
    </recommendedName>
</protein>
<feature type="transmembrane region" description="Helical" evidence="5">
    <location>
        <begin position="125"/>
        <end position="146"/>
    </location>
</feature>
<accession>A0ABR9IP28</accession>
<dbReference type="InterPro" id="IPR019691">
    <property type="entry name" value="DUF2585"/>
</dbReference>
<dbReference type="NCBIfam" id="NF002099">
    <property type="entry name" value="PRK00944.1"/>
    <property type="match status" value="1"/>
</dbReference>
<dbReference type="Proteomes" id="UP000620262">
    <property type="component" value="Unassembled WGS sequence"/>
</dbReference>
<evidence type="ECO:0000313" key="6">
    <source>
        <dbReference type="EMBL" id="MBE1504920.1"/>
    </source>
</evidence>
<comment type="similarity">
    <text evidence="5">Belongs to the UPF0314 family.</text>
</comment>
<evidence type="ECO:0000313" key="7">
    <source>
        <dbReference type="Proteomes" id="UP000620262"/>
    </source>
</evidence>
<keyword evidence="4 5" id="KW-0472">Membrane</keyword>
<keyword evidence="2 5" id="KW-0812">Transmembrane</keyword>
<comment type="subcellular location">
    <subcellularLocation>
        <location evidence="5">Cell membrane</location>
        <topology evidence="5">Multi-pass membrane protein</topology>
    </subcellularLocation>
</comment>
<dbReference type="EMBL" id="JADBEC010000001">
    <property type="protein sequence ID" value="MBE1504920.1"/>
    <property type="molecule type" value="Genomic_DNA"/>
</dbReference>
<gene>
    <name evidence="6" type="ORF">H4W29_002101</name>
</gene>
<feature type="transmembrane region" description="Helical" evidence="5">
    <location>
        <begin position="152"/>
        <end position="170"/>
    </location>
</feature>
<feature type="transmembrane region" description="Helical" evidence="5">
    <location>
        <begin position="14"/>
        <end position="34"/>
    </location>
</feature>
<reference evidence="6 7" key="1">
    <citation type="submission" date="2020-10" db="EMBL/GenBank/DDBJ databases">
        <title>Sequencing the genomes of 1000 actinobacteria strains.</title>
        <authorList>
            <person name="Klenk H.-P."/>
        </authorList>
    </citation>
    <scope>NUCLEOTIDE SEQUENCE [LARGE SCALE GENOMIC DNA]</scope>
    <source>
        <strain evidence="6 7">DSM 7307</strain>
    </source>
</reference>
<keyword evidence="3 5" id="KW-1133">Transmembrane helix</keyword>
<sequence>MTVINGADRSRHQIFWFSACLAVLIAQIVAEYLVGRVPICTCGYVKLWEGTVNSSGNSQHLSDWYTPSHIIHGFLFYGLAHLVLRGKPFAARLLLAVLIESGWELLENSPLIIDRYRTATISLDYYGDSIINSAMDTIFMAVGFFFASRAPVALTVAIAIFFEIFTGYVIRDNLTLNVLMLIWPVEAIKVWQGGA</sequence>
<dbReference type="Pfam" id="PF10755">
    <property type="entry name" value="DUF2585"/>
    <property type="match status" value="1"/>
</dbReference>
<evidence type="ECO:0000256" key="4">
    <source>
        <dbReference type="ARBA" id="ARBA00023136"/>
    </source>
</evidence>
<evidence type="ECO:0000256" key="3">
    <source>
        <dbReference type="ARBA" id="ARBA00022989"/>
    </source>
</evidence>
<evidence type="ECO:0000256" key="2">
    <source>
        <dbReference type="ARBA" id="ARBA00022692"/>
    </source>
</evidence>
<dbReference type="HAMAP" id="MF_01514">
    <property type="entry name" value="UPF0314"/>
    <property type="match status" value="1"/>
</dbReference>
<evidence type="ECO:0000256" key="1">
    <source>
        <dbReference type="ARBA" id="ARBA00022475"/>
    </source>
</evidence>
<keyword evidence="7" id="KW-1185">Reference proteome</keyword>
<feature type="transmembrane region" description="Helical" evidence="5">
    <location>
        <begin position="64"/>
        <end position="84"/>
    </location>
</feature>
<name>A0ABR9IP28_RHIVS</name>
<keyword evidence="1 5" id="KW-1003">Cell membrane</keyword>
<proteinExistence type="inferred from homology"/>
<dbReference type="RefSeq" id="WP_376776558.1">
    <property type="nucleotide sequence ID" value="NZ_BAAAVL010000007.1"/>
</dbReference>